<feature type="domain" description="PKD" evidence="6">
    <location>
        <begin position="1226"/>
        <end position="1278"/>
    </location>
</feature>
<protein>
    <submittedName>
        <fullName evidence="7">PKD domain-containing protein</fullName>
    </submittedName>
</protein>
<proteinExistence type="predicted"/>
<feature type="domain" description="PKD" evidence="6">
    <location>
        <begin position="779"/>
        <end position="851"/>
    </location>
</feature>
<dbReference type="EMBL" id="WHPF01000004">
    <property type="protein sequence ID" value="NNV55193.1"/>
    <property type="molecule type" value="Genomic_DNA"/>
</dbReference>
<evidence type="ECO:0000256" key="1">
    <source>
        <dbReference type="ARBA" id="ARBA00004141"/>
    </source>
</evidence>
<evidence type="ECO:0000313" key="7">
    <source>
        <dbReference type="EMBL" id="NNV55193.1"/>
    </source>
</evidence>
<evidence type="ECO:0000313" key="8">
    <source>
        <dbReference type="Proteomes" id="UP000598971"/>
    </source>
</evidence>
<dbReference type="RefSeq" id="WP_171607119.1">
    <property type="nucleotide sequence ID" value="NZ_WHPF01000004.1"/>
</dbReference>
<evidence type="ECO:0000256" key="3">
    <source>
        <dbReference type="ARBA" id="ARBA00022737"/>
    </source>
</evidence>
<feature type="domain" description="PKD" evidence="6">
    <location>
        <begin position="1148"/>
        <end position="1200"/>
    </location>
</feature>
<feature type="domain" description="PKD" evidence="6">
    <location>
        <begin position="1051"/>
        <end position="1096"/>
    </location>
</feature>
<dbReference type="Proteomes" id="UP000598971">
    <property type="component" value="Unassembled WGS sequence"/>
</dbReference>
<keyword evidence="5" id="KW-0472">Membrane</keyword>
<dbReference type="GO" id="GO:0005261">
    <property type="term" value="F:monoatomic cation channel activity"/>
    <property type="evidence" value="ECO:0007669"/>
    <property type="project" value="TreeGrafter"/>
</dbReference>
<feature type="domain" description="PKD" evidence="6">
    <location>
        <begin position="637"/>
        <end position="673"/>
    </location>
</feature>
<comment type="subcellular location">
    <subcellularLocation>
        <location evidence="1">Membrane</location>
        <topology evidence="1">Multi-pass membrane protein</topology>
    </subcellularLocation>
</comment>
<feature type="domain" description="PKD" evidence="6">
    <location>
        <begin position="981"/>
        <end position="1010"/>
    </location>
</feature>
<dbReference type="Pfam" id="PF13585">
    <property type="entry name" value="CHU_C"/>
    <property type="match status" value="1"/>
</dbReference>
<dbReference type="NCBIfam" id="TIGR04131">
    <property type="entry name" value="Bac_Flav_CTERM"/>
    <property type="match status" value="1"/>
</dbReference>
<dbReference type="PANTHER" id="PTHR46730:SF1">
    <property type="entry name" value="PLAT DOMAIN-CONTAINING PROTEIN"/>
    <property type="match status" value="1"/>
</dbReference>
<feature type="domain" description="PKD" evidence="6">
    <location>
        <begin position="114"/>
        <end position="201"/>
    </location>
</feature>
<keyword evidence="2" id="KW-0812">Transmembrane</keyword>
<name>A0A8J8FEE2_9BACT</name>
<dbReference type="CDD" id="cd00146">
    <property type="entry name" value="PKD"/>
    <property type="match status" value="15"/>
</dbReference>
<keyword evidence="4" id="KW-1133">Transmembrane helix</keyword>
<organism evidence="7 8">
    <name type="scientific">Limnovirga soli</name>
    <dbReference type="NCBI Taxonomy" id="2656915"/>
    <lineage>
        <taxon>Bacteria</taxon>
        <taxon>Pseudomonadati</taxon>
        <taxon>Bacteroidota</taxon>
        <taxon>Chitinophagia</taxon>
        <taxon>Chitinophagales</taxon>
        <taxon>Chitinophagaceae</taxon>
        <taxon>Limnovirga</taxon>
    </lineage>
</organism>
<keyword evidence="8" id="KW-1185">Reference proteome</keyword>
<evidence type="ECO:0000256" key="5">
    <source>
        <dbReference type="ARBA" id="ARBA00023136"/>
    </source>
</evidence>
<feature type="domain" description="PKD" evidence="6">
    <location>
        <begin position="301"/>
        <end position="343"/>
    </location>
</feature>
<accession>A0A8J8FEE2</accession>
<dbReference type="Gene3D" id="2.60.40.10">
    <property type="entry name" value="Immunoglobulins"/>
    <property type="match status" value="15"/>
</dbReference>
<dbReference type="InterPro" id="IPR026341">
    <property type="entry name" value="T9SS_type_B"/>
</dbReference>
<feature type="domain" description="PKD" evidence="6">
    <location>
        <begin position="446"/>
        <end position="514"/>
    </location>
</feature>
<dbReference type="GO" id="GO:0006816">
    <property type="term" value="P:calcium ion transport"/>
    <property type="evidence" value="ECO:0007669"/>
    <property type="project" value="TreeGrafter"/>
</dbReference>
<reference evidence="7" key="1">
    <citation type="submission" date="2019-10" db="EMBL/GenBank/DDBJ databases">
        <title>Draft genome sequence of Panacibacter sp. KCS-6.</title>
        <authorList>
            <person name="Yim K.J."/>
        </authorList>
    </citation>
    <scope>NUCLEOTIDE SEQUENCE</scope>
    <source>
        <strain evidence="7">KCS-6</strain>
    </source>
</reference>
<dbReference type="InterPro" id="IPR013783">
    <property type="entry name" value="Ig-like_fold"/>
</dbReference>
<dbReference type="Pfam" id="PF18911">
    <property type="entry name" value="PKD_4"/>
    <property type="match status" value="15"/>
</dbReference>
<feature type="domain" description="PKD" evidence="6">
    <location>
        <begin position="716"/>
        <end position="763"/>
    </location>
</feature>
<dbReference type="SMART" id="SM00089">
    <property type="entry name" value="PKD"/>
    <property type="match status" value="15"/>
</dbReference>
<dbReference type="InterPro" id="IPR035986">
    <property type="entry name" value="PKD_dom_sf"/>
</dbReference>
<feature type="domain" description="PKD" evidence="6">
    <location>
        <begin position="33"/>
        <end position="115"/>
    </location>
</feature>
<feature type="domain" description="PKD" evidence="6">
    <location>
        <begin position="531"/>
        <end position="594"/>
    </location>
</feature>
<feature type="domain" description="PKD" evidence="6">
    <location>
        <begin position="391"/>
        <end position="431"/>
    </location>
</feature>
<dbReference type="InterPro" id="IPR000601">
    <property type="entry name" value="PKD_dom"/>
</dbReference>
<feature type="domain" description="PKD" evidence="6">
    <location>
        <begin position="213"/>
        <end position="279"/>
    </location>
</feature>
<dbReference type="SUPFAM" id="SSF49299">
    <property type="entry name" value="PKD domain"/>
    <property type="match status" value="15"/>
</dbReference>
<gene>
    <name evidence="7" type="ORF">GD597_06965</name>
</gene>
<comment type="caution">
    <text evidence="7">The sequence shown here is derived from an EMBL/GenBank/DDBJ whole genome shotgun (WGS) entry which is preliminary data.</text>
</comment>
<sequence length="1613" mass="173930">MKGKKQQIRINQCIVLAIALFCYLVPGVVNAQLKAGFKASVTAGCSPLVVKFNDNSTGGPTSWFWDLGKNTSTDQNPSAIYIDPGTYSIKLIIKNSTGADSIIKTDYITVYEKPLIFFDANITRGCAPLDVVFTDTSLAQSGDIAQRIWDFGDGTSSGEQAPSHTYNIADTFNVALTVTNSFGCSQTLVKPTYIEVANQPVADFSYQYTSICTLPSTFKFKNLTSADPAFTYQWYFGDGGSSTQANPKYDYSTAGKYDIQLIATNTTGCVDTITKSIAIGTQSANIIMPAFGCVNKAIVMQDSSQPEALSGAWDFGDGFTGAGLTVTHNYTAPGNYTVTYTASFGDCSGEIKKIITIKDAPVAAFSSPDKLTSCTAPFQVSFVNESSGADSYLWDFGDGAISTDQNPTHTYLVTGVFTVKLLAFNNAGACADTYIIKNMVNINPPNIEGFVGLPISTCVPATINFDAVITTPEPVTGHQWFFGNGVTSTEANPVYTYDTAGEYSVKLIITTASGCSDTFELEKAVIATEKPTARFTAFPTNTCAYKEVQFADGSSNDVIFWDWNFGDGGTSIEQNPLHHYLDTGYFRVQLIVANKGCKDSLIIPDFIYIKPPVARYITNFNCNKRFVRTFKDFSVAPQTWHWDFGDSTTSVLQNPSHTYANQGVYNVQLIVTNGGCSDTLVTPVTIIDANPGAEITALHSNFCKYDSIQLTATNYDPAFIKSFKWNFGDGSIADFSPFNSVAYHVYKQSGTYAPFLVTNDLNGCNDTAKIPNTIVNIYGPTALFTNDQGNCIDSLIKFKDQSKPDITNAITTWIWNYGDGITDTLTQPPFEHNYFQSGLFTPILKVIDANGCYDSLIKPDAVIITKPIANFSLQDSIRCAIAPAEFVDSSNGLSLNYLWDFGDGLTSGASNPKHLYAMEGEYDVSLTITDRFGCKDSITKTGIISVSNPVAQFSVSDSAANCPPLPVQTTNLSTSITSSFWDFGDGNSSNLENPFRIYNEPGIYTMQLIVHGYGPCYDTATKVISLKGPAGSFTHTQQSNCFPVTVNFKANTKNTIAYTWDFGDGALTSTTADSVSYDYKSPGVYIPRLIIEDIGGCQVALESIDTIKILGVNPAFEYFNSVGCDSSAVVFADSSKIASVDQVISRVWDFGDGNQSTAATPLHYYTNVGTYTSTLTFLTQKGCSGTASQDITILINQAPLVNAQIPDTLCLNATGNFTAQEVANIPEAVSWLWNFGNNSTDANPTTTYAFTTAGLYNVSIQATATTGCADTITKQLRVLPAPPVFAGSDTTVCKFVPAILHPSGAIDYVWNADAFLNCSNCANPQALPDSTRIFIVTGTDQFGCTASDSVQINIVQPVYINLAASGDTLCQGNSVQLNASGASFYSWQPVTGLNSASIANPIASPSGSIVYTVIGSSDINNCFTDTATVNILVAPNPVFSIKDTMVTINVGSSYTILTDNSADINQWSWLPPAGLSCSNCPQPVAQPKASISYHVEVANQFGCKATGNISFEVICNNTNIFIPNTFSPNGDGVNDYFYPRGKGLYTLKSIRIFNRWGGVVFAGNNILPESEKDGWNGKVNNMPQPSDVYVYVIEVLCDNGTVLNYKGSLTLIR</sequence>
<evidence type="ECO:0000256" key="2">
    <source>
        <dbReference type="ARBA" id="ARBA00022692"/>
    </source>
</evidence>
<evidence type="ECO:0000256" key="4">
    <source>
        <dbReference type="ARBA" id="ARBA00022989"/>
    </source>
</evidence>
<dbReference type="GO" id="GO:0005886">
    <property type="term" value="C:plasma membrane"/>
    <property type="evidence" value="ECO:0007669"/>
    <property type="project" value="TreeGrafter"/>
</dbReference>
<dbReference type="PROSITE" id="PS50093">
    <property type="entry name" value="PKD"/>
    <property type="match status" value="15"/>
</dbReference>
<keyword evidence="3" id="KW-0677">Repeat</keyword>
<feature type="domain" description="PKD" evidence="6">
    <location>
        <begin position="886"/>
        <end position="946"/>
    </location>
</feature>
<dbReference type="InterPro" id="IPR022409">
    <property type="entry name" value="PKD/Chitinase_dom"/>
</dbReference>
<dbReference type="PANTHER" id="PTHR46730">
    <property type="entry name" value="POLYCYSTIN-1"/>
    <property type="match status" value="1"/>
</dbReference>
<evidence type="ECO:0000259" key="6">
    <source>
        <dbReference type="PROSITE" id="PS50093"/>
    </source>
</evidence>